<sequence length="326" mass="36042">MMEDDFNASRGVHWANTSVMDMAPQSDPSHQNRAYGSNNPGHGQEAAGFVHSLGDAASNIHDVLSVPSKRATDEEQCYQEWTRKLAQLVNTLMEDTCCPDLISSSSSRSSTICGAVTQGHELLDKGHSPMSRLFWNIEQFLGILGEILNRSRERPRVEATSGNPVSSTTRLSTLMAIFSAYGSILQAYECIFKRIHQSLVGTEGGDGSTSDQSHNQHQNQGPSQNLLELLPLLQLDGFMFAPGPMRTVNSLQIHIIMDASLQMLNQAGTSLSSILDAQLCNTDKTRRHGERQPGDSRQYQQSKEPFRGQCRICRGQHVEQRDQGLE</sequence>
<feature type="region of interest" description="Disordered" evidence="1">
    <location>
        <begin position="21"/>
        <end position="41"/>
    </location>
</feature>
<feature type="compositionally biased region" description="Polar residues" evidence="1">
    <location>
        <begin position="208"/>
        <end position="222"/>
    </location>
</feature>
<dbReference type="AlphaFoldDB" id="A0A6A6ENX7"/>
<keyword evidence="3" id="KW-1185">Reference proteome</keyword>
<dbReference type="EMBL" id="ML994612">
    <property type="protein sequence ID" value="KAF2193887.1"/>
    <property type="molecule type" value="Genomic_DNA"/>
</dbReference>
<protein>
    <submittedName>
        <fullName evidence="2">Uncharacterized protein</fullName>
    </submittedName>
</protein>
<organism evidence="2 3">
    <name type="scientific">Zopfia rhizophila CBS 207.26</name>
    <dbReference type="NCBI Taxonomy" id="1314779"/>
    <lineage>
        <taxon>Eukaryota</taxon>
        <taxon>Fungi</taxon>
        <taxon>Dikarya</taxon>
        <taxon>Ascomycota</taxon>
        <taxon>Pezizomycotina</taxon>
        <taxon>Dothideomycetes</taxon>
        <taxon>Dothideomycetes incertae sedis</taxon>
        <taxon>Zopfiaceae</taxon>
        <taxon>Zopfia</taxon>
    </lineage>
</organism>
<proteinExistence type="predicted"/>
<accession>A0A6A6ENX7</accession>
<reference evidence="2" key="1">
    <citation type="journal article" date="2020" name="Stud. Mycol.">
        <title>101 Dothideomycetes genomes: a test case for predicting lifestyles and emergence of pathogens.</title>
        <authorList>
            <person name="Haridas S."/>
            <person name="Albert R."/>
            <person name="Binder M."/>
            <person name="Bloem J."/>
            <person name="Labutti K."/>
            <person name="Salamov A."/>
            <person name="Andreopoulos B."/>
            <person name="Baker S."/>
            <person name="Barry K."/>
            <person name="Bills G."/>
            <person name="Bluhm B."/>
            <person name="Cannon C."/>
            <person name="Castanera R."/>
            <person name="Culley D."/>
            <person name="Daum C."/>
            <person name="Ezra D."/>
            <person name="Gonzalez J."/>
            <person name="Henrissat B."/>
            <person name="Kuo A."/>
            <person name="Liang C."/>
            <person name="Lipzen A."/>
            <person name="Lutzoni F."/>
            <person name="Magnuson J."/>
            <person name="Mondo S."/>
            <person name="Nolan M."/>
            <person name="Ohm R."/>
            <person name="Pangilinan J."/>
            <person name="Park H.-J."/>
            <person name="Ramirez L."/>
            <person name="Alfaro M."/>
            <person name="Sun H."/>
            <person name="Tritt A."/>
            <person name="Yoshinaga Y."/>
            <person name="Zwiers L.-H."/>
            <person name="Turgeon B."/>
            <person name="Goodwin S."/>
            <person name="Spatafora J."/>
            <person name="Crous P."/>
            <person name="Grigoriev I."/>
        </authorList>
    </citation>
    <scope>NUCLEOTIDE SEQUENCE</scope>
    <source>
        <strain evidence="2">CBS 207.26</strain>
    </source>
</reference>
<gene>
    <name evidence="2" type="ORF">K469DRAFT_709352</name>
</gene>
<feature type="region of interest" description="Disordered" evidence="1">
    <location>
        <begin position="284"/>
        <end position="306"/>
    </location>
</feature>
<evidence type="ECO:0000313" key="3">
    <source>
        <dbReference type="Proteomes" id="UP000800200"/>
    </source>
</evidence>
<dbReference type="Proteomes" id="UP000800200">
    <property type="component" value="Unassembled WGS sequence"/>
</dbReference>
<evidence type="ECO:0000256" key="1">
    <source>
        <dbReference type="SAM" id="MobiDB-lite"/>
    </source>
</evidence>
<name>A0A6A6ENX7_9PEZI</name>
<evidence type="ECO:0000313" key="2">
    <source>
        <dbReference type="EMBL" id="KAF2193887.1"/>
    </source>
</evidence>
<feature type="compositionally biased region" description="Polar residues" evidence="1">
    <location>
        <begin position="26"/>
        <end position="41"/>
    </location>
</feature>
<feature type="region of interest" description="Disordered" evidence="1">
    <location>
        <begin position="202"/>
        <end position="222"/>
    </location>
</feature>